<organism evidence="1 2">
    <name type="scientific">Priestia flexa</name>
    <dbReference type="NCBI Taxonomy" id="86664"/>
    <lineage>
        <taxon>Bacteria</taxon>
        <taxon>Bacillati</taxon>
        <taxon>Bacillota</taxon>
        <taxon>Bacilli</taxon>
        <taxon>Bacillales</taxon>
        <taxon>Bacillaceae</taxon>
        <taxon>Priestia</taxon>
    </lineage>
</organism>
<name>A0A8I1MFJ7_9BACI</name>
<dbReference type="Proteomes" id="UP000664578">
    <property type="component" value="Unassembled WGS sequence"/>
</dbReference>
<comment type="caution">
    <text evidence="1">The sequence shown here is derived from an EMBL/GenBank/DDBJ whole genome shotgun (WGS) entry which is preliminary data.</text>
</comment>
<dbReference type="EMBL" id="JAEMWV010000004">
    <property type="protein sequence ID" value="MBN8251829.1"/>
    <property type="molecule type" value="Genomic_DNA"/>
</dbReference>
<evidence type="ECO:0000313" key="2">
    <source>
        <dbReference type="Proteomes" id="UP000664578"/>
    </source>
</evidence>
<evidence type="ECO:0000313" key="1">
    <source>
        <dbReference type="EMBL" id="MBN8251829.1"/>
    </source>
</evidence>
<accession>A0A8I1MFJ7</accession>
<dbReference type="RefSeq" id="WP_206782526.1">
    <property type="nucleotide sequence ID" value="NZ_JAEMWV010000004.1"/>
</dbReference>
<protein>
    <submittedName>
        <fullName evidence="1">Uncharacterized protein</fullName>
    </submittedName>
</protein>
<gene>
    <name evidence="1" type="ORF">JF537_09570</name>
</gene>
<sequence length="143" mass="16207">MKKWLIFSRTSLLLVGIVGSSVYIRGGESLQTGTIITFPENKKFVAIELSNQSSFTSVHLIDVQVNNQAYPSGLELKQVEANKIITLSDQIDQPMTLQEIQKKNIERSNKKYMLKITHSKPIDRVSLTYKYVGKTQTQAIIFD</sequence>
<dbReference type="AlphaFoldDB" id="A0A8I1MFJ7"/>
<proteinExistence type="predicted"/>
<reference evidence="1" key="1">
    <citation type="submission" date="2020-12" db="EMBL/GenBank/DDBJ databases">
        <title>PHA producing bacteria isolated from mangrove.</title>
        <authorList>
            <person name="Zheng W."/>
            <person name="Yu S."/>
            <person name="Huang Y."/>
        </authorList>
    </citation>
    <scope>NUCLEOTIDE SEQUENCE</scope>
    <source>
        <strain evidence="1">GN22-4</strain>
    </source>
</reference>